<evidence type="ECO:0000313" key="2">
    <source>
        <dbReference type="EMBL" id="CAG6459718.1"/>
    </source>
</evidence>
<dbReference type="Pfam" id="PF00650">
    <property type="entry name" value="CRAL_TRIO"/>
    <property type="match status" value="1"/>
</dbReference>
<dbReference type="InterPro" id="IPR036273">
    <property type="entry name" value="CRAL/TRIO_N_dom_sf"/>
</dbReference>
<dbReference type="GO" id="GO:0016020">
    <property type="term" value="C:membrane"/>
    <property type="evidence" value="ECO:0007669"/>
    <property type="project" value="TreeGrafter"/>
</dbReference>
<dbReference type="SMART" id="SM00516">
    <property type="entry name" value="SEC14"/>
    <property type="match status" value="1"/>
</dbReference>
<accession>A0A8D8F6Z2</accession>
<dbReference type="PANTHER" id="PTHR10174:SF166">
    <property type="entry name" value="LD40136P"/>
    <property type="match status" value="1"/>
</dbReference>
<dbReference type="Gene3D" id="3.40.525.10">
    <property type="entry name" value="CRAL-TRIO lipid binding domain"/>
    <property type="match status" value="1"/>
</dbReference>
<dbReference type="PANTHER" id="PTHR10174">
    <property type="entry name" value="ALPHA-TOCOPHEROL TRANSFER PROTEIN-RELATED"/>
    <property type="match status" value="1"/>
</dbReference>
<dbReference type="GO" id="GO:1902936">
    <property type="term" value="F:phosphatidylinositol bisphosphate binding"/>
    <property type="evidence" value="ECO:0007669"/>
    <property type="project" value="TreeGrafter"/>
</dbReference>
<dbReference type="InterPro" id="IPR011074">
    <property type="entry name" value="CRAL/TRIO_N_dom"/>
</dbReference>
<dbReference type="Gene3D" id="1.20.5.1200">
    <property type="entry name" value="Alpha-tocopherol transfer"/>
    <property type="match status" value="1"/>
</dbReference>
<protein>
    <submittedName>
        <fullName evidence="2">Clavesin-1</fullName>
    </submittedName>
</protein>
<dbReference type="AlphaFoldDB" id="A0A8D8F6Z2"/>
<dbReference type="SUPFAM" id="SSF52087">
    <property type="entry name" value="CRAL/TRIO domain"/>
    <property type="match status" value="1"/>
</dbReference>
<dbReference type="InterPro" id="IPR036865">
    <property type="entry name" value="CRAL-TRIO_dom_sf"/>
</dbReference>
<proteinExistence type="predicted"/>
<reference evidence="2" key="1">
    <citation type="submission" date="2021-05" db="EMBL/GenBank/DDBJ databases">
        <authorList>
            <person name="Alioto T."/>
            <person name="Alioto T."/>
            <person name="Gomez Garrido J."/>
        </authorList>
    </citation>
    <scope>NUCLEOTIDE SEQUENCE</scope>
</reference>
<dbReference type="SUPFAM" id="SSF46938">
    <property type="entry name" value="CRAL/TRIO N-terminal domain"/>
    <property type="match status" value="1"/>
</dbReference>
<dbReference type="InterPro" id="IPR001251">
    <property type="entry name" value="CRAL-TRIO_dom"/>
</dbReference>
<dbReference type="Gene3D" id="1.10.8.20">
    <property type="entry name" value="N-terminal domain of phosphatidylinositol transfer protein sec14p"/>
    <property type="match status" value="1"/>
</dbReference>
<dbReference type="SMART" id="SM01100">
    <property type="entry name" value="CRAL_TRIO_N"/>
    <property type="match status" value="1"/>
</dbReference>
<dbReference type="EMBL" id="HBUE01038294">
    <property type="protein sequence ID" value="CAG6459718.1"/>
    <property type="molecule type" value="Transcribed_RNA"/>
</dbReference>
<feature type="domain" description="CRAL-TRIO" evidence="1">
    <location>
        <begin position="96"/>
        <end position="256"/>
    </location>
</feature>
<dbReference type="PRINTS" id="PR00180">
    <property type="entry name" value="CRETINALDHBP"/>
</dbReference>
<sequence length="319" mass="36483">MSTYKFTLSEQFRTLAKEELREADDAVRLDAINQLRDWIVKNPAIKHCRTDDIFLLKFLRFRKFAVHQAGESIERYLAARQKMPQWFQGTDPNADPLASIMDDCPITVLGRDDAGRTVIFIRVASYDAETLTQDSIMRYVMMMLDTLTEQEEVQIGGVRVWMDCTGISMKLLSLFHLSEYATMIDLMTKTMPIRIRQIHSVKLPKFAVSLANFALTFTSQKLKERIVCHHTTLDARAQMPEPLWPESFGGTALNVDTLNRKMRKQLEGKREWLLSLDEQLQIDTSRSAALWNKSETDAGGAPPEIESGMVGSFRKLNVD</sequence>
<name>A0A8D8F6Z2_CULPI</name>
<dbReference type="PROSITE" id="PS50191">
    <property type="entry name" value="CRAL_TRIO"/>
    <property type="match status" value="1"/>
</dbReference>
<organism evidence="2">
    <name type="scientific">Culex pipiens</name>
    <name type="common">House mosquito</name>
    <dbReference type="NCBI Taxonomy" id="7175"/>
    <lineage>
        <taxon>Eukaryota</taxon>
        <taxon>Metazoa</taxon>
        <taxon>Ecdysozoa</taxon>
        <taxon>Arthropoda</taxon>
        <taxon>Hexapoda</taxon>
        <taxon>Insecta</taxon>
        <taxon>Pterygota</taxon>
        <taxon>Neoptera</taxon>
        <taxon>Endopterygota</taxon>
        <taxon>Diptera</taxon>
        <taxon>Nematocera</taxon>
        <taxon>Culicoidea</taxon>
        <taxon>Culicidae</taxon>
        <taxon>Culicinae</taxon>
        <taxon>Culicini</taxon>
        <taxon>Culex</taxon>
        <taxon>Culex</taxon>
    </lineage>
</organism>
<evidence type="ECO:0000259" key="1">
    <source>
        <dbReference type="PROSITE" id="PS50191"/>
    </source>
</evidence>
<dbReference type="CDD" id="cd00170">
    <property type="entry name" value="SEC14"/>
    <property type="match status" value="1"/>
</dbReference>